<feature type="domain" description="BRCT" evidence="1">
    <location>
        <begin position="208"/>
        <end position="300"/>
    </location>
</feature>
<dbReference type="InterPro" id="IPR036420">
    <property type="entry name" value="BRCT_dom_sf"/>
</dbReference>
<dbReference type="PANTHER" id="PTHR30231:SF42">
    <property type="entry name" value="EXONUCLEASE"/>
    <property type="match status" value="1"/>
</dbReference>
<dbReference type="SMART" id="SM00479">
    <property type="entry name" value="EXOIII"/>
    <property type="match status" value="1"/>
</dbReference>
<name>A0A8J2XJJ6_9MICO</name>
<dbReference type="InterPro" id="IPR001357">
    <property type="entry name" value="BRCT_dom"/>
</dbReference>
<dbReference type="CDD" id="cd17748">
    <property type="entry name" value="BRCT_DNA_ligase_like"/>
    <property type="match status" value="1"/>
</dbReference>
<evidence type="ECO:0000313" key="2">
    <source>
        <dbReference type="EMBL" id="GGA20521.1"/>
    </source>
</evidence>
<dbReference type="RefSeq" id="WP_229745146.1">
    <property type="nucleotide sequence ID" value="NZ_BMFY01000011.1"/>
</dbReference>
<proteinExistence type="predicted"/>
<dbReference type="InterPro" id="IPR012337">
    <property type="entry name" value="RNaseH-like_sf"/>
</dbReference>
<dbReference type="EMBL" id="BMFY01000011">
    <property type="protein sequence ID" value="GGA20521.1"/>
    <property type="molecule type" value="Genomic_DNA"/>
</dbReference>
<evidence type="ECO:0000259" key="1">
    <source>
        <dbReference type="PROSITE" id="PS50172"/>
    </source>
</evidence>
<dbReference type="InterPro" id="IPR013520">
    <property type="entry name" value="Ribonucl_H"/>
</dbReference>
<reference evidence="2" key="1">
    <citation type="journal article" date="2014" name="Int. J. Syst. Evol. Microbiol.">
        <title>Complete genome sequence of Corynebacterium casei LMG S-19264T (=DSM 44701T), isolated from a smear-ripened cheese.</title>
        <authorList>
            <consortium name="US DOE Joint Genome Institute (JGI-PGF)"/>
            <person name="Walter F."/>
            <person name="Albersmeier A."/>
            <person name="Kalinowski J."/>
            <person name="Ruckert C."/>
        </authorList>
    </citation>
    <scope>NUCLEOTIDE SEQUENCE</scope>
    <source>
        <strain evidence="2">CGMCC 1.12785</strain>
    </source>
</reference>
<sequence>MQTLSPRIGGLNFTAVDVETANSQRASICSVGAARVRDGEVVEIWSSLVRPHAELAEFHERNMGVHQIRPADVAEAPEWDQVYAELLAFAGEDALVAHSGFDASAIGQATMIYDLEPVENPWYDSEIISRNLLTLASYRLPAVSNFLELPNFEHHTAEEDALQCARIITALARRTGSSTLEELFRAGAAQAAKSMSGRRAPGDFSGLSTVEPLAGEQVVFTGTLQTLKRAEAQALVQSLGAKSQSGVTKTTTLVVSGDFDPRALRPGAEISRKLQKARLLAEAGQPLEILTEQDFLDRIEVTREALEEATREQRVPRASHWLPAYVLDQAREAAARYVGYNAWIRAALRHPGGRAAPGDPCIRCGGALADRLYWLLYERHICGDRCASSLKRAAKRAWDQANIQRPAAPSYEEMYGRR</sequence>
<reference evidence="2" key="2">
    <citation type="submission" date="2020-09" db="EMBL/GenBank/DDBJ databases">
        <authorList>
            <person name="Sun Q."/>
            <person name="Zhou Y."/>
        </authorList>
    </citation>
    <scope>NUCLEOTIDE SEQUENCE</scope>
    <source>
        <strain evidence="2">CGMCC 1.12785</strain>
    </source>
</reference>
<gene>
    <name evidence="2" type="ORF">GCM10011333_24490</name>
</gene>
<dbReference type="GO" id="GO:0008408">
    <property type="term" value="F:3'-5' exonuclease activity"/>
    <property type="evidence" value="ECO:0007669"/>
    <property type="project" value="TreeGrafter"/>
</dbReference>
<dbReference type="GO" id="GO:0005829">
    <property type="term" value="C:cytosol"/>
    <property type="evidence" value="ECO:0007669"/>
    <property type="project" value="TreeGrafter"/>
</dbReference>
<dbReference type="PANTHER" id="PTHR30231">
    <property type="entry name" value="DNA POLYMERASE III SUBUNIT EPSILON"/>
    <property type="match status" value="1"/>
</dbReference>
<dbReference type="Gene3D" id="3.30.420.10">
    <property type="entry name" value="Ribonuclease H-like superfamily/Ribonuclease H"/>
    <property type="match status" value="1"/>
</dbReference>
<organism evidence="2 3">
    <name type="scientific">Sediminivirga luteola</name>
    <dbReference type="NCBI Taxonomy" id="1774748"/>
    <lineage>
        <taxon>Bacteria</taxon>
        <taxon>Bacillati</taxon>
        <taxon>Actinomycetota</taxon>
        <taxon>Actinomycetes</taxon>
        <taxon>Micrococcales</taxon>
        <taxon>Brevibacteriaceae</taxon>
        <taxon>Sediminivirga</taxon>
    </lineage>
</organism>
<dbReference type="InterPro" id="IPR036397">
    <property type="entry name" value="RNaseH_sf"/>
</dbReference>
<keyword evidence="3" id="KW-1185">Reference proteome</keyword>
<evidence type="ECO:0000313" key="3">
    <source>
        <dbReference type="Proteomes" id="UP000616114"/>
    </source>
</evidence>
<dbReference type="Proteomes" id="UP000616114">
    <property type="component" value="Unassembled WGS sequence"/>
</dbReference>
<dbReference type="Gene3D" id="3.40.50.10190">
    <property type="entry name" value="BRCT domain"/>
    <property type="match status" value="1"/>
</dbReference>
<dbReference type="GO" id="GO:0003676">
    <property type="term" value="F:nucleic acid binding"/>
    <property type="evidence" value="ECO:0007669"/>
    <property type="project" value="InterPro"/>
</dbReference>
<dbReference type="Pfam" id="PF00929">
    <property type="entry name" value="RNase_T"/>
    <property type="match status" value="1"/>
</dbReference>
<dbReference type="PROSITE" id="PS50172">
    <property type="entry name" value="BRCT"/>
    <property type="match status" value="1"/>
</dbReference>
<protein>
    <recommendedName>
        <fullName evidence="1">BRCT domain-containing protein</fullName>
    </recommendedName>
</protein>
<dbReference type="AlphaFoldDB" id="A0A8J2XJJ6"/>
<accession>A0A8J2XJJ6</accession>
<dbReference type="SUPFAM" id="SSF53098">
    <property type="entry name" value="Ribonuclease H-like"/>
    <property type="match status" value="1"/>
</dbReference>
<dbReference type="Pfam" id="PF00533">
    <property type="entry name" value="BRCT"/>
    <property type="match status" value="1"/>
</dbReference>
<comment type="caution">
    <text evidence="2">The sequence shown here is derived from an EMBL/GenBank/DDBJ whole genome shotgun (WGS) entry which is preliminary data.</text>
</comment>
<dbReference type="SUPFAM" id="SSF52113">
    <property type="entry name" value="BRCT domain"/>
    <property type="match status" value="1"/>
</dbReference>